<keyword evidence="2" id="KW-1185">Reference proteome</keyword>
<comment type="caution">
    <text evidence="1">The sequence shown here is derived from an EMBL/GenBank/DDBJ whole genome shotgun (WGS) entry which is preliminary data.</text>
</comment>
<evidence type="ECO:0000313" key="1">
    <source>
        <dbReference type="EMBL" id="GAA3382015.1"/>
    </source>
</evidence>
<name>A0ABP6SQ93_9ACTN</name>
<gene>
    <name evidence="1" type="ORF">GCM10020369_02230</name>
</gene>
<organism evidence="1 2">
    <name type="scientific">Cryptosporangium minutisporangium</name>
    <dbReference type="NCBI Taxonomy" id="113569"/>
    <lineage>
        <taxon>Bacteria</taxon>
        <taxon>Bacillati</taxon>
        <taxon>Actinomycetota</taxon>
        <taxon>Actinomycetes</taxon>
        <taxon>Cryptosporangiales</taxon>
        <taxon>Cryptosporangiaceae</taxon>
        <taxon>Cryptosporangium</taxon>
    </lineage>
</organism>
<dbReference type="PROSITE" id="PS51257">
    <property type="entry name" value="PROKAR_LIPOPROTEIN"/>
    <property type="match status" value="1"/>
</dbReference>
<evidence type="ECO:0000313" key="2">
    <source>
        <dbReference type="Proteomes" id="UP001501676"/>
    </source>
</evidence>
<dbReference type="RefSeq" id="WP_345726005.1">
    <property type="nucleotide sequence ID" value="NZ_BAAAYN010000001.1"/>
</dbReference>
<dbReference type="EMBL" id="BAAAYN010000001">
    <property type="protein sequence ID" value="GAA3382015.1"/>
    <property type="molecule type" value="Genomic_DNA"/>
</dbReference>
<protein>
    <submittedName>
        <fullName evidence="1">DUF4097 family beta strand repeat-containing protein</fullName>
    </submittedName>
</protein>
<reference evidence="2" key="1">
    <citation type="journal article" date="2019" name="Int. J. Syst. Evol. Microbiol.">
        <title>The Global Catalogue of Microorganisms (GCM) 10K type strain sequencing project: providing services to taxonomists for standard genome sequencing and annotation.</title>
        <authorList>
            <consortium name="The Broad Institute Genomics Platform"/>
            <consortium name="The Broad Institute Genome Sequencing Center for Infectious Disease"/>
            <person name="Wu L."/>
            <person name="Ma J."/>
        </authorList>
    </citation>
    <scope>NUCLEOTIDE SEQUENCE [LARGE SCALE GENOMIC DNA]</scope>
    <source>
        <strain evidence="2">JCM 9458</strain>
    </source>
</reference>
<dbReference type="Proteomes" id="UP001501676">
    <property type="component" value="Unassembled WGS sequence"/>
</dbReference>
<accession>A0ABP6SQ93</accession>
<sequence>MPPPARLTTTLLLAALLGTTACTDLRAINETSQSKRTFRLSGDALTVDSAGADLRLVTGEPGTVTVDRTLTGKATADGNATWSMDGDRLRLRVVCSGFVPDCTGRHVVSVPAGTALTVTNDAPTRAVEPDGALTATVDGSWLTVERPTGRLRLRAELAVNVTGATSPDVFASSDTRAVNLGFRRAPQQVDARAAAGAVTVTLPTGPETYRVTCTPGRSTVPSDAASKRVVNAVAGTTAQVRKAA</sequence>
<proteinExistence type="predicted"/>